<reference evidence="1 2" key="1">
    <citation type="submission" date="2018-12" db="EMBL/GenBank/DDBJ databases">
        <authorList>
            <person name="Feng G."/>
            <person name="Zhu H."/>
        </authorList>
    </citation>
    <scope>NUCLEOTIDE SEQUENCE [LARGE SCALE GENOMIC DNA]</scope>
    <source>
        <strain evidence="1 2">LMG 26000</strain>
    </source>
</reference>
<dbReference type="EMBL" id="RWIU01000005">
    <property type="protein sequence ID" value="RSK42277.1"/>
    <property type="molecule type" value="Genomic_DNA"/>
</dbReference>
<organism evidence="1 2">
    <name type="scientific">Hymenobacter perfusus</name>
    <dbReference type="NCBI Taxonomy" id="1236770"/>
    <lineage>
        <taxon>Bacteria</taxon>
        <taxon>Pseudomonadati</taxon>
        <taxon>Bacteroidota</taxon>
        <taxon>Cytophagia</taxon>
        <taxon>Cytophagales</taxon>
        <taxon>Hymenobacteraceae</taxon>
        <taxon>Hymenobacter</taxon>
    </lineage>
</organism>
<accession>A0A3R9MHG2</accession>
<name>A0A3R9MHG2_9BACT</name>
<dbReference type="OrthoDB" id="645580at2"/>
<dbReference type="Proteomes" id="UP000270291">
    <property type="component" value="Unassembled WGS sequence"/>
</dbReference>
<dbReference type="RefSeq" id="WP_125439335.1">
    <property type="nucleotide sequence ID" value="NZ_RWIU01000005.1"/>
</dbReference>
<sequence>MSNLEIPKAIRLATKSEVPRAYWKKVDAGQAAAFVEGFVLTGVEDPEQLFRFYAEVNVNNSRLWEVLVDLAAMLPDRCACIFCWYEDADDVIHGEYQDKTLVLEELASLNKELVQDCYLEFGLIYNDEKTLVEVYVAESKFIKVWGVNKEHFESIMKKHNLPAHEEMHFVDEFPKVVVPFTSLDTEARPTEEILDLLKEVFLK</sequence>
<gene>
    <name evidence="1" type="ORF">EI293_15250</name>
</gene>
<proteinExistence type="predicted"/>
<comment type="caution">
    <text evidence="1">The sequence shown here is derived from an EMBL/GenBank/DDBJ whole genome shotgun (WGS) entry which is preliminary data.</text>
</comment>
<evidence type="ECO:0000313" key="2">
    <source>
        <dbReference type="Proteomes" id="UP000270291"/>
    </source>
</evidence>
<keyword evidence="2" id="KW-1185">Reference proteome</keyword>
<protein>
    <submittedName>
        <fullName evidence="1">Uncharacterized protein</fullName>
    </submittedName>
</protein>
<evidence type="ECO:0000313" key="1">
    <source>
        <dbReference type="EMBL" id="RSK42277.1"/>
    </source>
</evidence>
<dbReference type="AlphaFoldDB" id="A0A3R9MHG2"/>